<organism evidence="3 4">
    <name type="scientific">Ditylenchus destructor</name>
    <dbReference type="NCBI Taxonomy" id="166010"/>
    <lineage>
        <taxon>Eukaryota</taxon>
        <taxon>Metazoa</taxon>
        <taxon>Ecdysozoa</taxon>
        <taxon>Nematoda</taxon>
        <taxon>Chromadorea</taxon>
        <taxon>Rhabditida</taxon>
        <taxon>Tylenchina</taxon>
        <taxon>Tylenchomorpha</taxon>
        <taxon>Sphaerularioidea</taxon>
        <taxon>Anguinidae</taxon>
        <taxon>Anguininae</taxon>
        <taxon>Ditylenchus</taxon>
    </lineage>
</organism>
<reference evidence="3" key="1">
    <citation type="submission" date="2022-01" db="EMBL/GenBank/DDBJ databases">
        <title>Genome Sequence Resource for Two Populations of Ditylenchus destructor, the Migratory Endoparasitic Phytonematode.</title>
        <authorList>
            <person name="Zhang H."/>
            <person name="Lin R."/>
            <person name="Xie B."/>
        </authorList>
    </citation>
    <scope>NUCLEOTIDE SEQUENCE</scope>
    <source>
        <strain evidence="3">BazhouSP</strain>
    </source>
</reference>
<keyword evidence="1" id="KW-0863">Zinc-finger</keyword>
<keyword evidence="1" id="KW-0862">Zinc</keyword>
<dbReference type="PANTHER" id="PTHR23002">
    <property type="entry name" value="ZINC FINGER CCHC DOMAIN CONTAINING PROTEIN"/>
    <property type="match status" value="1"/>
</dbReference>
<dbReference type="InterPro" id="IPR051714">
    <property type="entry name" value="Znf_CCHC_NABP"/>
</dbReference>
<dbReference type="Proteomes" id="UP001201812">
    <property type="component" value="Unassembled WGS sequence"/>
</dbReference>
<sequence>MYYCSICKGTDHPSRYCPDDRDEEEEIVQPIPCRTVAQNDLKLAPIVCSLCGQTGHPSRLCQSTNDFAKRRATEAMNRELASDHCTLCKQTDHTSRSCPNASDLAKKCATGNLIYRACFNCGEFGHFSRDCTAPAGQNKELQYTGTNGSMDQSEETRS</sequence>
<evidence type="ECO:0000313" key="4">
    <source>
        <dbReference type="Proteomes" id="UP001201812"/>
    </source>
</evidence>
<accession>A0AAD4R615</accession>
<dbReference type="InterPro" id="IPR036875">
    <property type="entry name" value="Znf_CCHC_sf"/>
</dbReference>
<dbReference type="PROSITE" id="PS50158">
    <property type="entry name" value="ZF_CCHC"/>
    <property type="match status" value="1"/>
</dbReference>
<evidence type="ECO:0000259" key="2">
    <source>
        <dbReference type="PROSITE" id="PS50158"/>
    </source>
</evidence>
<keyword evidence="4" id="KW-1185">Reference proteome</keyword>
<proteinExistence type="predicted"/>
<dbReference type="Gene3D" id="4.10.60.10">
    <property type="entry name" value="Zinc finger, CCHC-type"/>
    <property type="match status" value="2"/>
</dbReference>
<evidence type="ECO:0000313" key="3">
    <source>
        <dbReference type="EMBL" id="KAI1712524.1"/>
    </source>
</evidence>
<gene>
    <name evidence="3" type="ORF">DdX_09616</name>
</gene>
<dbReference type="GO" id="GO:0008270">
    <property type="term" value="F:zinc ion binding"/>
    <property type="evidence" value="ECO:0007669"/>
    <property type="project" value="UniProtKB-KW"/>
</dbReference>
<feature type="domain" description="CCHC-type" evidence="2">
    <location>
        <begin position="118"/>
        <end position="131"/>
    </location>
</feature>
<dbReference type="GO" id="GO:0019899">
    <property type="term" value="F:enzyme binding"/>
    <property type="evidence" value="ECO:0007669"/>
    <property type="project" value="UniProtKB-ARBA"/>
</dbReference>
<comment type="caution">
    <text evidence="3">The sequence shown here is derived from an EMBL/GenBank/DDBJ whole genome shotgun (WGS) entry which is preliminary data.</text>
</comment>
<keyword evidence="1" id="KW-0479">Metal-binding</keyword>
<dbReference type="EMBL" id="JAKKPZ010000018">
    <property type="protein sequence ID" value="KAI1712524.1"/>
    <property type="molecule type" value="Genomic_DNA"/>
</dbReference>
<dbReference type="SMART" id="SM00343">
    <property type="entry name" value="ZnF_C2HC"/>
    <property type="match status" value="4"/>
</dbReference>
<dbReference type="InterPro" id="IPR001878">
    <property type="entry name" value="Znf_CCHC"/>
</dbReference>
<dbReference type="Pfam" id="PF00098">
    <property type="entry name" value="zf-CCHC"/>
    <property type="match status" value="1"/>
</dbReference>
<dbReference type="AlphaFoldDB" id="A0AAD4R615"/>
<evidence type="ECO:0000256" key="1">
    <source>
        <dbReference type="PROSITE-ProRule" id="PRU00047"/>
    </source>
</evidence>
<dbReference type="GO" id="GO:0003676">
    <property type="term" value="F:nucleic acid binding"/>
    <property type="evidence" value="ECO:0007669"/>
    <property type="project" value="InterPro"/>
</dbReference>
<protein>
    <submittedName>
        <fullName evidence="3">Zinc knuckle domain-containing protein</fullName>
    </submittedName>
</protein>
<name>A0AAD4R615_9BILA</name>
<dbReference type="SUPFAM" id="SSF57756">
    <property type="entry name" value="Retrovirus zinc finger-like domains"/>
    <property type="match status" value="1"/>
</dbReference>